<reference evidence="2" key="1">
    <citation type="journal article" date="2023" name="Nat. Plants">
        <title>Single-cell RNA sequencing provides a high-resolution roadmap for understanding the multicellular compartmentation of specialized metabolism.</title>
        <authorList>
            <person name="Sun S."/>
            <person name="Shen X."/>
            <person name="Li Y."/>
            <person name="Li Y."/>
            <person name="Wang S."/>
            <person name="Li R."/>
            <person name="Zhang H."/>
            <person name="Shen G."/>
            <person name="Guo B."/>
            <person name="Wei J."/>
            <person name="Xu J."/>
            <person name="St-Pierre B."/>
            <person name="Chen S."/>
            <person name="Sun C."/>
        </authorList>
    </citation>
    <scope>NUCLEOTIDE SEQUENCE [LARGE SCALE GENOMIC DNA]</scope>
</reference>
<gene>
    <name evidence="1" type="ORF">M9H77_09336</name>
</gene>
<name>A0ACC0C0R0_CATRO</name>
<dbReference type="EMBL" id="CM044702">
    <property type="protein sequence ID" value="KAI5678386.1"/>
    <property type="molecule type" value="Genomic_DNA"/>
</dbReference>
<protein>
    <submittedName>
        <fullName evidence="1">Uncharacterized protein</fullName>
    </submittedName>
</protein>
<proteinExistence type="predicted"/>
<dbReference type="Proteomes" id="UP001060085">
    <property type="component" value="Linkage Group LG02"/>
</dbReference>
<accession>A0ACC0C0R0</accession>
<evidence type="ECO:0000313" key="1">
    <source>
        <dbReference type="EMBL" id="KAI5678386.1"/>
    </source>
</evidence>
<sequence length="224" mass="25700">MENKSEIVKKAEKLVELKMKGNDASHDAAHVFRVRDLALSLAQEEGLDHSSGSIEIVELAALLHDIGDYKYVRDPSEEKIVEEFLESECVEEGKQTKILSIIKRMGFKEELEGLQNGKDSIEFGVVQDADRLDAIGAIGIARCFTFGGSRHRVLHDPKIPPRSDLTKQEYMKKDEQTTVNHFHEKLLKLKNLMKTKAGQRRAEKRHKFMEEFLKEFYEEWDGKA</sequence>
<comment type="caution">
    <text evidence="1">The sequence shown here is derived from an EMBL/GenBank/DDBJ whole genome shotgun (WGS) entry which is preliminary data.</text>
</comment>
<evidence type="ECO:0000313" key="2">
    <source>
        <dbReference type="Proteomes" id="UP001060085"/>
    </source>
</evidence>
<organism evidence="1 2">
    <name type="scientific">Catharanthus roseus</name>
    <name type="common">Madagascar periwinkle</name>
    <name type="synonym">Vinca rosea</name>
    <dbReference type="NCBI Taxonomy" id="4058"/>
    <lineage>
        <taxon>Eukaryota</taxon>
        <taxon>Viridiplantae</taxon>
        <taxon>Streptophyta</taxon>
        <taxon>Embryophyta</taxon>
        <taxon>Tracheophyta</taxon>
        <taxon>Spermatophyta</taxon>
        <taxon>Magnoliopsida</taxon>
        <taxon>eudicotyledons</taxon>
        <taxon>Gunneridae</taxon>
        <taxon>Pentapetalae</taxon>
        <taxon>asterids</taxon>
        <taxon>lamiids</taxon>
        <taxon>Gentianales</taxon>
        <taxon>Apocynaceae</taxon>
        <taxon>Rauvolfioideae</taxon>
        <taxon>Vinceae</taxon>
        <taxon>Catharanthinae</taxon>
        <taxon>Catharanthus</taxon>
    </lineage>
</organism>
<keyword evidence="2" id="KW-1185">Reference proteome</keyword>